<reference evidence="2 3" key="1">
    <citation type="submission" date="2018-08" db="EMBL/GenBank/DDBJ databases">
        <title>Genome and evolution of the arbuscular mycorrhizal fungus Diversispora epigaea (formerly Glomus versiforme) and its bacterial endosymbionts.</title>
        <authorList>
            <person name="Sun X."/>
            <person name="Fei Z."/>
            <person name="Harrison M."/>
        </authorList>
    </citation>
    <scope>NUCLEOTIDE SEQUENCE [LARGE SCALE GENOMIC DNA]</scope>
    <source>
        <strain evidence="2 3">IT104</strain>
    </source>
</reference>
<protein>
    <submittedName>
        <fullName evidence="2">Uncharacterized protein</fullName>
    </submittedName>
</protein>
<organism evidence="2 3">
    <name type="scientific">Diversispora epigaea</name>
    <dbReference type="NCBI Taxonomy" id="1348612"/>
    <lineage>
        <taxon>Eukaryota</taxon>
        <taxon>Fungi</taxon>
        <taxon>Fungi incertae sedis</taxon>
        <taxon>Mucoromycota</taxon>
        <taxon>Glomeromycotina</taxon>
        <taxon>Glomeromycetes</taxon>
        <taxon>Diversisporales</taxon>
        <taxon>Diversisporaceae</taxon>
        <taxon>Diversispora</taxon>
    </lineage>
</organism>
<feature type="region of interest" description="Disordered" evidence="1">
    <location>
        <begin position="1"/>
        <end position="25"/>
    </location>
</feature>
<evidence type="ECO:0000256" key="1">
    <source>
        <dbReference type="SAM" id="MobiDB-lite"/>
    </source>
</evidence>
<gene>
    <name evidence="2" type="ORF">Glove_661g62</name>
</gene>
<dbReference type="AlphaFoldDB" id="A0A397G8K7"/>
<dbReference type="Proteomes" id="UP000266861">
    <property type="component" value="Unassembled WGS sequence"/>
</dbReference>
<feature type="region of interest" description="Disordered" evidence="1">
    <location>
        <begin position="95"/>
        <end position="121"/>
    </location>
</feature>
<comment type="caution">
    <text evidence="2">The sequence shown here is derived from an EMBL/GenBank/DDBJ whole genome shotgun (WGS) entry which is preliminary data.</text>
</comment>
<evidence type="ECO:0000313" key="3">
    <source>
        <dbReference type="Proteomes" id="UP000266861"/>
    </source>
</evidence>
<keyword evidence="3" id="KW-1185">Reference proteome</keyword>
<accession>A0A397G8K7</accession>
<sequence>MAPKKSNKNPDSQQSEKPTKSRPSLVRLAKADIECIIYARDLKGGSKKVSEWYKIGTQKCNKIWKSGDPYSYANSIGKPNLPDWYPNNTKIEKAEISPEPTPQEIITPEEPKPDPIEVKRKRKTTEIENIARRVMRSELSKLIIEE</sequence>
<dbReference type="EMBL" id="PQFF01000541">
    <property type="protein sequence ID" value="RHZ45696.1"/>
    <property type="molecule type" value="Genomic_DNA"/>
</dbReference>
<dbReference type="OrthoDB" id="2367938at2759"/>
<proteinExistence type="predicted"/>
<evidence type="ECO:0000313" key="2">
    <source>
        <dbReference type="EMBL" id="RHZ45696.1"/>
    </source>
</evidence>
<name>A0A397G8K7_9GLOM</name>
<feature type="compositionally biased region" description="Basic and acidic residues" evidence="1">
    <location>
        <begin position="109"/>
        <end position="121"/>
    </location>
</feature>